<evidence type="ECO:0000313" key="3">
    <source>
        <dbReference type="Proteomes" id="UP000228921"/>
    </source>
</evidence>
<dbReference type="Gene3D" id="3.90.1530.10">
    <property type="entry name" value="Conserved hypothetical protein from pyrococcus furiosus pfu- 392566-001, ParB domain"/>
    <property type="match status" value="1"/>
</dbReference>
<gene>
    <name evidence="2" type="ORF">CUN51_02195</name>
</gene>
<reference evidence="2 3" key="1">
    <citation type="submission" date="2017-11" db="EMBL/GenBank/DDBJ databases">
        <title>Evolution of Phototrophy in the Chloroflexi Phylum Driven by Horizontal Gene Transfer.</title>
        <authorList>
            <person name="Ward L.M."/>
            <person name="Hemp J."/>
            <person name="Shih P.M."/>
            <person name="Mcglynn S.E."/>
            <person name="Fischer W."/>
        </authorList>
    </citation>
    <scope>NUCLEOTIDE SEQUENCE [LARGE SCALE GENOMIC DNA]</scope>
    <source>
        <strain evidence="2">CP2_2F</strain>
    </source>
</reference>
<name>A0A2M8P2I8_9CHLR</name>
<protein>
    <recommendedName>
        <fullName evidence="1">ParB-like N-terminal domain-containing protein</fullName>
    </recommendedName>
</protein>
<dbReference type="Proteomes" id="UP000228921">
    <property type="component" value="Unassembled WGS sequence"/>
</dbReference>
<dbReference type="EMBL" id="PGTK01000002">
    <property type="protein sequence ID" value="PJF31773.1"/>
    <property type="molecule type" value="Genomic_DNA"/>
</dbReference>
<dbReference type="InterPro" id="IPR036086">
    <property type="entry name" value="ParB/Sulfiredoxin_sf"/>
</dbReference>
<dbReference type="Pfam" id="PF02195">
    <property type="entry name" value="ParB_N"/>
    <property type="match status" value="1"/>
</dbReference>
<evidence type="ECO:0000259" key="1">
    <source>
        <dbReference type="Pfam" id="PF02195"/>
    </source>
</evidence>
<sequence length="290" mass="34062">MDPDDPTAVAQASRHFSQARMKAFWQEVWALLTGKSIDLLRFEEVKQRLRLTDERYLGLREIPLDKIVGSVGRYRDFTRTFLPRTNAVRSRWQRLDALARGPEGFPPIEVYKVGDAYFVIDGNHRVSVARQLGAKTIEAYVTELQTPVPIDENTTEKDLIQKEAYADFLRRTRLNVLRPEAQIILTEPDRYNQLLEHISVHRYFMGLDQKREVSWEEAVCSWYDNVYMPLVKLIREYEVLQYFPGRTEADLYAWLIKHQEAMRLYHGGDYMTPQETVTDFLSKLPEARRS</sequence>
<dbReference type="AlphaFoldDB" id="A0A2M8P2I8"/>
<dbReference type="SUPFAM" id="SSF110849">
    <property type="entry name" value="ParB/Sulfiredoxin"/>
    <property type="match status" value="1"/>
</dbReference>
<dbReference type="InterPro" id="IPR003115">
    <property type="entry name" value="ParB_N"/>
</dbReference>
<proteinExistence type="predicted"/>
<organism evidence="2 3">
    <name type="scientific">Candidatus Thermofonsia Clade 1 bacterium</name>
    <dbReference type="NCBI Taxonomy" id="2364210"/>
    <lineage>
        <taxon>Bacteria</taxon>
        <taxon>Bacillati</taxon>
        <taxon>Chloroflexota</taxon>
        <taxon>Candidatus Thermofontia</taxon>
        <taxon>Candidatus Thermofonsia Clade 1</taxon>
    </lineage>
</organism>
<evidence type="ECO:0000313" key="2">
    <source>
        <dbReference type="EMBL" id="PJF31773.1"/>
    </source>
</evidence>
<accession>A0A2M8P2I8</accession>
<comment type="caution">
    <text evidence="2">The sequence shown here is derived from an EMBL/GenBank/DDBJ whole genome shotgun (WGS) entry which is preliminary data.</text>
</comment>
<feature type="domain" description="ParB-like N-terminal" evidence="1">
    <location>
        <begin position="95"/>
        <end position="147"/>
    </location>
</feature>